<evidence type="ECO:0000313" key="1">
    <source>
        <dbReference type="EMBL" id="CBW54772.1"/>
    </source>
</evidence>
<dbReference type="KEGG" id="vg:14006737"/>
<sequence>MKTIKQVILRYKGATGEELVVRRTVGIPSEYGLPKIESLRIRWAGGAGGTFRLYQMREDGILSTLHIPQQSVVAVETTYQKDAK</sequence>
<dbReference type="GeneID" id="14006737"/>
<dbReference type="RefSeq" id="YP_007002867.1">
    <property type="nucleotide sequence ID" value="NC_019454.1"/>
</dbReference>
<evidence type="ECO:0000313" key="2">
    <source>
        <dbReference type="Proteomes" id="UP000006684"/>
    </source>
</evidence>
<accession>E1Y3W3</accession>
<dbReference type="EMBL" id="FR687252">
    <property type="protein sequence ID" value="CBW54772.1"/>
    <property type="molecule type" value="Genomic_DNA"/>
</dbReference>
<dbReference type="Proteomes" id="UP000006684">
    <property type="component" value="Segment"/>
</dbReference>
<keyword evidence="2" id="KW-1185">Reference proteome</keyword>
<reference evidence="2" key="1">
    <citation type="journal article" date="2011" name="Appl. Environ. Microbiol.">
        <title>Bacteriophages LIMElight and LIMEzero of Pantoea agglomerans, belonging to the "phiKMV-like viruses".</title>
        <authorList>
            <person name="Adriaenssens E.M."/>
            <person name="Ceyssens P.J."/>
            <person name="Dunon V."/>
            <person name="Ackermann H.W."/>
            <person name="Van Vaerenbergh J."/>
            <person name="Maes M."/>
            <person name="De Proft M."/>
            <person name="Lavigne R."/>
        </authorList>
    </citation>
    <scope>NUCLEOTIDE SEQUENCE [LARGE SCALE GENOMIC DNA]</scope>
</reference>
<protein>
    <submittedName>
        <fullName evidence="1">Uncharacterized protein</fullName>
    </submittedName>
</protein>
<name>E1Y3W3_9CAUD</name>
<proteinExistence type="predicted"/>
<organism evidence="1 2">
    <name type="scientific">Pantoea phage LIMElight</name>
    <dbReference type="NCBI Taxonomy" id="881915"/>
    <lineage>
        <taxon>Viruses</taxon>
        <taxon>Duplodnaviria</taxon>
        <taxon>Heunggongvirae</taxon>
        <taxon>Uroviricota</taxon>
        <taxon>Caudoviricetes</taxon>
        <taxon>Autographivirales</taxon>
        <taxon>Autoscriptoviridae</taxon>
        <taxon>Slopekvirinae</taxon>
        <taxon>Limelightvirus</taxon>
        <taxon>Limelightvirus limelight</taxon>
    </lineage>
</organism>